<dbReference type="Proteomes" id="UP000439752">
    <property type="component" value="Unassembled WGS sequence"/>
</dbReference>
<sequence length="155" mass="17606">MKWKIAIGLISVVLLLTLIGTGIYQLTVGEAKGREQEVVKRAEKRLTQEMAPDAVTFENVFNGKDQYTVFSIKKEGEALRAFVPSKGKIETRPVKDGIKVDEVIRQSEDQGKIVSTKYGFEDRALIEIVAETETGYEYSYYTYQEGSFIKRLRIN</sequence>
<organism evidence="1 2">
    <name type="scientific">Exiguobacterium oxidotolerans</name>
    <dbReference type="NCBI Taxonomy" id="223958"/>
    <lineage>
        <taxon>Bacteria</taxon>
        <taxon>Bacillati</taxon>
        <taxon>Bacillota</taxon>
        <taxon>Bacilli</taxon>
        <taxon>Bacillales</taxon>
        <taxon>Bacillales Family XII. Incertae Sedis</taxon>
        <taxon>Exiguobacterium</taxon>
    </lineage>
</organism>
<accession>A0A653IDC6</accession>
<dbReference type="AlphaFoldDB" id="A0A653IDC6"/>
<reference evidence="1 2" key="1">
    <citation type="submission" date="2019-10" db="EMBL/GenBank/DDBJ databases">
        <authorList>
            <person name="Karimi E."/>
        </authorList>
    </citation>
    <scope>NUCLEOTIDE SEQUENCE [LARGE SCALE GENOMIC DNA]</scope>
    <source>
        <strain evidence="1">Exiguobacterium sp. 9Y</strain>
    </source>
</reference>
<gene>
    <name evidence="1" type="ORF">EXIGUO9Y_30209</name>
</gene>
<evidence type="ECO:0000313" key="2">
    <source>
        <dbReference type="Proteomes" id="UP000439752"/>
    </source>
</evidence>
<evidence type="ECO:0000313" key="1">
    <source>
        <dbReference type="EMBL" id="VWX37046.1"/>
    </source>
</evidence>
<name>A0A653IDC6_9BACL</name>
<keyword evidence="2" id="KW-1185">Reference proteome</keyword>
<evidence type="ECO:0008006" key="3">
    <source>
        <dbReference type="Google" id="ProtNLM"/>
    </source>
</evidence>
<dbReference type="RefSeq" id="WP_159172443.1">
    <property type="nucleotide sequence ID" value="NZ_LR732308.1"/>
</dbReference>
<protein>
    <recommendedName>
        <fullName evidence="3">DUF5590 domain-containing protein</fullName>
    </recommendedName>
</protein>
<dbReference type="EMBL" id="CABWKQ010000023">
    <property type="protein sequence ID" value="VWX37046.1"/>
    <property type="molecule type" value="Genomic_DNA"/>
</dbReference>
<proteinExistence type="predicted"/>